<dbReference type="GO" id="GO:0016342">
    <property type="term" value="C:catenin complex"/>
    <property type="evidence" value="ECO:0007669"/>
    <property type="project" value="TreeGrafter"/>
</dbReference>
<dbReference type="SUPFAM" id="SSF48371">
    <property type="entry name" value="ARM repeat"/>
    <property type="match status" value="1"/>
</dbReference>
<dbReference type="Pfam" id="PF16689">
    <property type="entry name" value="APC_N_CC"/>
    <property type="match status" value="1"/>
</dbReference>
<feature type="compositionally biased region" description="Polar residues" evidence="5">
    <location>
        <begin position="3384"/>
        <end position="3406"/>
    </location>
</feature>
<feature type="region of interest" description="Disordered" evidence="5">
    <location>
        <begin position="2492"/>
        <end position="2592"/>
    </location>
</feature>
<keyword evidence="4" id="KW-0175">Coiled coil</keyword>
<evidence type="ECO:0000313" key="8">
    <source>
        <dbReference type="Proteomes" id="UP001208570"/>
    </source>
</evidence>
<feature type="coiled-coil region" evidence="4">
    <location>
        <begin position="377"/>
        <end position="411"/>
    </location>
</feature>
<feature type="compositionally biased region" description="Basic and acidic residues" evidence="5">
    <location>
        <begin position="3461"/>
        <end position="3475"/>
    </location>
</feature>
<dbReference type="InterPro" id="IPR009223">
    <property type="entry name" value="APC_rpt"/>
</dbReference>
<feature type="region of interest" description="Disordered" evidence="5">
    <location>
        <begin position="3579"/>
        <end position="3601"/>
    </location>
</feature>
<feature type="region of interest" description="Disordered" evidence="5">
    <location>
        <begin position="2332"/>
        <end position="2391"/>
    </location>
</feature>
<proteinExistence type="inferred from homology"/>
<feature type="compositionally biased region" description="Basic residues" evidence="5">
    <location>
        <begin position="2342"/>
        <end position="2353"/>
    </location>
</feature>
<dbReference type="Pfam" id="PF05972">
    <property type="entry name" value="APC_15aa"/>
    <property type="match status" value="1"/>
</dbReference>
<dbReference type="PANTHER" id="PTHR12607">
    <property type="entry name" value="ADENOMATOUS POLYPOSIS COLI PROTEIN FAMILY"/>
    <property type="match status" value="1"/>
</dbReference>
<evidence type="ECO:0000313" key="7">
    <source>
        <dbReference type="EMBL" id="KAK2149870.1"/>
    </source>
</evidence>
<dbReference type="GO" id="GO:0001708">
    <property type="term" value="P:cell fate specification"/>
    <property type="evidence" value="ECO:0007669"/>
    <property type="project" value="TreeGrafter"/>
</dbReference>
<dbReference type="SUPFAM" id="SSF82931">
    <property type="entry name" value="Tumor suppressor gene product Apc"/>
    <property type="match status" value="1"/>
</dbReference>
<evidence type="ECO:0000256" key="4">
    <source>
        <dbReference type="SAM" id="Coils"/>
    </source>
</evidence>
<feature type="compositionally biased region" description="Polar residues" evidence="5">
    <location>
        <begin position="1654"/>
        <end position="1669"/>
    </location>
</feature>
<feature type="compositionally biased region" description="Polar residues" evidence="5">
    <location>
        <begin position="3223"/>
        <end position="3238"/>
    </location>
</feature>
<feature type="compositionally biased region" description="Polar residues" evidence="5">
    <location>
        <begin position="1694"/>
        <end position="1720"/>
    </location>
</feature>
<dbReference type="GO" id="GO:0016477">
    <property type="term" value="P:cell migration"/>
    <property type="evidence" value="ECO:0007669"/>
    <property type="project" value="TreeGrafter"/>
</dbReference>
<feature type="compositionally biased region" description="Basic and acidic residues" evidence="5">
    <location>
        <begin position="2524"/>
        <end position="2534"/>
    </location>
</feature>
<dbReference type="InterPro" id="IPR026831">
    <property type="entry name" value="APC_dom"/>
</dbReference>
<feature type="region of interest" description="Disordered" evidence="5">
    <location>
        <begin position="1246"/>
        <end position="1288"/>
    </location>
</feature>
<feature type="region of interest" description="Disordered" evidence="5">
    <location>
        <begin position="1781"/>
        <end position="1802"/>
    </location>
</feature>
<feature type="compositionally biased region" description="Basic and acidic residues" evidence="5">
    <location>
        <begin position="2438"/>
        <end position="2451"/>
    </location>
</feature>
<dbReference type="GO" id="GO:0007026">
    <property type="term" value="P:negative regulation of microtubule depolymerization"/>
    <property type="evidence" value="ECO:0007669"/>
    <property type="project" value="TreeGrafter"/>
</dbReference>
<dbReference type="InterPro" id="IPR026818">
    <property type="entry name" value="Apc_fam"/>
</dbReference>
<feature type="compositionally biased region" description="Basic and acidic residues" evidence="5">
    <location>
        <begin position="1500"/>
        <end position="1511"/>
    </location>
</feature>
<feature type="compositionally biased region" description="Low complexity" evidence="5">
    <location>
        <begin position="2455"/>
        <end position="2474"/>
    </location>
</feature>
<accession>A0AAD9JCN9</accession>
<dbReference type="InterPro" id="IPR009240">
    <property type="entry name" value="APC_15aa_rpt"/>
</dbReference>
<dbReference type="Pfam" id="PF00514">
    <property type="entry name" value="Arm"/>
    <property type="match status" value="1"/>
</dbReference>
<dbReference type="Gene3D" id="1.25.10.10">
    <property type="entry name" value="Leucine-rich Repeat Variant"/>
    <property type="match status" value="1"/>
</dbReference>
<feature type="domain" description="Adenomatous polyposis coli N-terminal dimerisation" evidence="6">
    <location>
        <begin position="4"/>
        <end position="52"/>
    </location>
</feature>
<feature type="compositionally biased region" description="Polar residues" evidence="5">
    <location>
        <begin position="1194"/>
        <end position="1207"/>
    </location>
</feature>
<dbReference type="GO" id="GO:0007399">
    <property type="term" value="P:nervous system development"/>
    <property type="evidence" value="ECO:0007669"/>
    <property type="project" value="TreeGrafter"/>
</dbReference>
<feature type="compositionally biased region" description="Basic residues" evidence="5">
    <location>
        <begin position="3332"/>
        <end position="3345"/>
    </location>
</feature>
<dbReference type="Pfam" id="PF05923">
    <property type="entry name" value="APC_r"/>
    <property type="match status" value="7"/>
</dbReference>
<evidence type="ECO:0000256" key="5">
    <source>
        <dbReference type="SAM" id="MobiDB-lite"/>
    </source>
</evidence>
<feature type="compositionally biased region" description="Polar residues" evidence="5">
    <location>
        <begin position="2916"/>
        <end position="2931"/>
    </location>
</feature>
<feature type="compositionally biased region" description="Basic and acidic residues" evidence="5">
    <location>
        <begin position="1885"/>
        <end position="1903"/>
    </location>
</feature>
<feature type="compositionally biased region" description="Polar residues" evidence="5">
    <location>
        <begin position="1550"/>
        <end position="1559"/>
    </location>
</feature>
<feature type="repeat" description="ARM" evidence="3">
    <location>
        <begin position="948"/>
        <end position="976"/>
    </location>
</feature>
<feature type="compositionally biased region" description="Polar residues" evidence="5">
    <location>
        <begin position="134"/>
        <end position="146"/>
    </location>
</feature>
<feature type="compositionally biased region" description="Acidic residues" evidence="5">
    <location>
        <begin position="1995"/>
        <end position="2009"/>
    </location>
</feature>
<dbReference type="InterPro" id="IPR041257">
    <property type="entry name" value="APC_rep"/>
</dbReference>
<evidence type="ECO:0000259" key="6">
    <source>
        <dbReference type="Pfam" id="PF16689"/>
    </source>
</evidence>
<feature type="compositionally biased region" description="Basic and acidic residues" evidence="5">
    <location>
        <begin position="3058"/>
        <end position="3071"/>
    </location>
</feature>
<feature type="compositionally biased region" description="Low complexity" evidence="5">
    <location>
        <begin position="3181"/>
        <end position="3205"/>
    </location>
</feature>
<dbReference type="GO" id="GO:0090090">
    <property type="term" value="P:negative regulation of canonical Wnt signaling pathway"/>
    <property type="evidence" value="ECO:0007669"/>
    <property type="project" value="TreeGrafter"/>
</dbReference>
<dbReference type="GO" id="GO:0008013">
    <property type="term" value="F:beta-catenin binding"/>
    <property type="evidence" value="ECO:0007669"/>
    <property type="project" value="InterPro"/>
</dbReference>
<keyword evidence="8" id="KW-1185">Reference proteome</keyword>
<dbReference type="SMART" id="SM00185">
    <property type="entry name" value="ARM"/>
    <property type="match status" value="8"/>
</dbReference>
<feature type="region of interest" description="Disordered" evidence="5">
    <location>
        <begin position="2438"/>
        <end position="2478"/>
    </location>
</feature>
<dbReference type="EMBL" id="JAODUP010000433">
    <property type="protein sequence ID" value="KAK2149870.1"/>
    <property type="molecule type" value="Genomic_DNA"/>
</dbReference>
<feature type="compositionally biased region" description="Low complexity" evidence="5">
    <location>
        <begin position="2993"/>
        <end position="3004"/>
    </location>
</feature>
<evidence type="ECO:0000256" key="3">
    <source>
        <dbReference type="PROSITE-ProRule" id="PRU00259"/>
    </source>
</evidence>
<feature type="region of interest" description="Disordered" evidence="5">
    <location>
        <begin position="1194"/>
        <end position="1232"/>
    </location>
</feature>
<sequence>MSLSSYDNLLRQVESLKQETCNLQQELQDNSSHLTKLESDACTMKNVLSHIDTAMDEEDPMCDTCSETSSIQGGDILSVDNYQHTQKRAALENSTDSLDQNSNASADDTIQDQLWKQLPETENQNEVIIGMNQNLSTSQTDDNNAVDSEVESCSESDSPPSADSPPQSPKGVVSENETAKDNNKEIYSLLDSLDKERWIAARVEYDERPWLTGISQSLPQPCHRWLALHGQDIPDCVCFVVCYHHEPIPIAWLWYYTGTSTVDVRDVISIHREVDRTALVIGGEVIISLCVCVCILPSPCVGVGPKAANKSPSSAVSDRFVVSRKRVEKIQEQQQQAQQQQPNTMASKEPAGYISLKIEIQNNVQLVQMFTCTVALLEALDRARSSLLQEIENEDQHKKWYYEQLESLEEKIQNLPNNYNIEADMNRRHLEFEMKHIESLMLENLGTTEQMAQRHEARLQRVRMIETEMINIQRRHQQQDKIARHRPPPIVRVLSVARRRIIDPRSLPATAYSRCCLGNISRKLESFPRHFNSARCSMQPCVRRMVGNVWAIVRLRVETFSMFSVFVLEEKKAALTKEVEADCEDNKSLPGSHHVSRSASEVNFVEASYHELQGDLPQGAILYNGPNGSKLVTIATQTAEQLLHAEAATNTYQSDSGRQSSTHNFASLYHGAWPIHNGITSDGNLATIANQDTASVMSFHSNNTSSTAFSHAGQHQLGTKVEMVYSLLSMLGTHDKDDMSRTLLAMSSSQDSCIAMRQSGSLDALLCADRRGFFSGCLPLLVQLLHGNDKDSGLLGNTRGSKAARARAAAALHNIVHSHPDDKRGRREARVLRLLEQIRAHCDQLRGCSADEDESGKASQSGMADIDHHPGPAIAALMKLSFDEEHRHAICTLGGLQAIAELLQLDHEVNSGTLEQYNITMRRYACMALTNLTFGDGTNKALLCSMKSAMEALVAQLKSPSEDLRQVAASVLRNLSWRADLASKKTLREVGSVTALMLAAMEVTKESTLKSILSALWNMSAHCSENKADICAVDGALAFLVTMLTFKSPSKTLSIIENGGGILRNVSSHIAVREDYRKILRQHSCLHILLKHLRSPSLTIVSNACGTLWNLSARCLEDQKSLWEMGAVSMLRNLVHSKHKMISMGSAAALKNLLSARHNLGHIEGDHLMPTNRPGLHVRKQKALETEIDQNLSETCENLESPTGSPTETRKHDPAKHKFLLNTDPRYGFPHSESERRLQLRGKMFTRGSSADNSPLIEHRLHSPSRGVTRSGSEDSVGSTHSDISHDRGRIPTFVTRKMCFSQEQQEDFRQISHKVETIPYEGLEQSNYSHSAGGRIMQVMQEVVQHAEHGECNMDSVYHNGDVSNSASLPRPMVNGLESGKPFNGQVDVFGKSNDKTMSLMYQNKLNTSATGQASMLLHGDRITYNSQRMESLHLDLPEQDEPINYSMKYSSEPQRSEKKIKRGKASAFIRPKPKVQNFMTGTDTTPYSNQVANSVPAHSKDFSKKTDMAEDSKNYSGYAETDLDHENVDQPTDYSIRYMEQDDEIHTSDQPINYSTRFSEDEPVADGERKSRRQANIQEPAMLDEDTVRTFCTEGTPLTYLSTATSMNDLTAKVEREESSSHSKPKDSQPSPKDQNKSNQYNGSRYPDSEKMSGTGTQSTDRNTSSTVIIRNQSNETSTLVINNHLTPPKSSPAQTSSSHPPSLYSYNDSTCTSSPSDKLQAYCTEDTPVSFSRRSSLSSLHSSEAVQLNNKADITLHDVSNTDKMDLSSADVTLKPELQGDSFGSANTSGDGCNSGQTKTVTFHENNQVQETPLMFSRCSSLGSLSSFDSHSVHSSVLSEYSRRASEVVSPSELPDSPSDTMPPSPSQRKSPVSFEEGQLPKMDRKCDKVDKHKEEKQMKLDTIPEVAELSRPLDLHKPKAVHHDDVCTYAEEGTPSEGNFSTTTSLSALTFDNEPEIQKDPGLRRVPLGQETDPEPLLSTDSKKVAISTNDNDEDDDNSSVSEGEENLLAEFISLAMPSSSKKKIKKSSSDGFIDQKQTSKNVPCQKHTTDSRILTSASSGSLDKNVSHIPLPSSKLQRIITKQDEVLGGQDSPRRFVTEGTPLNYSRAESLSDLSMDSHDGNGINKTIDTVVAIQNQCEDNSDVSSISDDEMLLSEAIQAAMPKGKKQKVNRSLMDRTAEGCDSEHQHKYSQHPTKVSHSDVTQMVQQKGSIHQNIISDSVKTFATEGTPISLSHATSLSDLTVDEVLQAADGASEDGHMESKQAVKCNINTTSTVQPEKENSMDSMKLYGVEGTPAAFSRNDSLSSLSCDEEIFEELVGNKTNLADELQQSENQQKKIKRPNKRTSPRKPDPETAALARLKTPGKLVPYGPNSTSTPLPKKAVSPHFHEDQPEMYTTEDTPMHFSRNSSLSSLGITENDHQRQWHEQNVEVYETKDESTDDKVEDAPINLSGNGSVSSLSVESLSFEVTPSESALLEECINAALPKSKRKKKQSPSHHTSPNSDVEANASKKSASRMELFKETKEPSKNGEGPQAETRSKTQADVEQTYDKATVNEESKPTAEVGDNKPKNSDVLYLDGEEEDGSDVDPDYEDQKLIEAIQQVETKVANFGFKSEEPPLNEVCLEARQIPKHSPHKNSDLMRISQLKSGCLNRGLEFSNPSLDLDLMKESFPDMSSSLVSNVTTPDVDDLSHNVHYMDQRSANTTISSSSLANDTMITVINANDTIREYDDAEQDAENKQSVEKDDTDAALSNLEACPQDEEMEEEEHEMSMEEQKQLEENVNIVLSEISLKRDMTSSLVDDEMFIENETISLVSNDYTSDTASEASVSLSSSIKSVSGRGSEMSSSATLSSNSNATRVINKPKIVVAPGPRIVKPVTKEMLMQQKQKEQPAPKAIRGGKKLASAAIRGVTSSPAARSNTANTTPPKVVRGNAQKPKTPLAGAGRGVIQSGEKKLPIRNSPIRPGAGRGIPRVNSALSGQLKPSPPTRSSSTPPKYTKVGGSPKPSPVSTRRSSSAGRQITPPKTTSTSNQASSIPKPGQRNTARSQSANKSLRDKSVEGCEVVERPSPPVKQGTFTKDSPTSNTPMVTAEISVDVTDHNGNKSGETAEPTSEKKPGTKLNKSKGTSDLPKLGVVKTTDKISSSPAQRQSPSRKTDSDRKSQLNKGSGSQNGSRTSLNKTSSGSSLNKTNSSSSLNKGLANSRTPPKQTDVTRRGSAGNNSGSRLGTPQSRIGTPGMRSSLPTARSTTPASQAASRPATVVPSQVPSPVPVTEPSNVKVQKKQAVSKIAGLWKKDNKKSDSNSQVASKDKPTSCEEPEGTKSSRGSLKRLSKLGKSKKNPSKDLSVEIPDDLANGSLKRSSTYDKLIPDTPEVANQAHEATSSTDNGSTPSLQSLTTTADDGQKMLWRRTYTVGSEEERSSESLAMEDSSGNDEIVKPGKQKKDKRHSLSLWRHSSQEDDKQNDKDKTKMAPPKKKGFSLWRRDPVVKTKTANKPAMVNNNSEEPAENRSRRPEPPKRLEGSSLPVAAVKSTPNSRPLITDSKVGVISVGSPLTSPNKPPNAAIVAPFNYNPNRESLGGNTATTTPTSTTTDASTAANCTIGDSAQNQDDNSSSTARHITKTEMLIARRQTYLNNLNSAKNEASDGNCEPKTTCLVTTV</sequence>
<keyword evidence="2" id="KW-0879">Wnt signaling pathway</keyword>
<evidence type="ECO:0000256" key="1">
    <source>
        <dbReference type="ARBA" id="ARBA00009051"/>
    </source>
</evidence>
<name>A0AAD9JCN9_9ANNE</name>
<feature type="compositionally biased region" description="Low complexity" evidence="5">
    <location>
        <begin position="3587"/>
        <end position="3601"/>
    </location>
</feature>
<feature type="compositionally biased region" description="Polar residues" evidence="5">
    <location>
        <begin position="1630"/>
        <end position="1645"/>
    </location>
</feature>
<feature type="region of interest" description="Disordered" evidence="5">
    <location>
        <begin position="1546"/>
        <end position="1586"/>
    </location>
</feature>
<dbReference type="SUPFAM" id="SSF58050">
    <property type="entry name" value="N-terminal coiled coil domain from apc"/>
    <property type="match status" value="1"/>
</dbReference>
<feature type="region of interest" description="Disordered" evidence="5">
    <location>
        <begin position="134"/>
        <end position="178"/>
    </location>
</feature>
<evidence type="ECO:0000256" key="2">
    <source>
        <dbReference type="ARBA" id="ARBA00022687"/>
    </source>
</evidence>
<feature type="compositionally biased region" description="Polar residues" evidence="5">
    <location>
        <begin position="3246"/>
        <end position="3260"/>
    </location>
</feature>
<feature type="region of interest" description="Disordered" evidence="5">
    <location>
        <begin position="2891"/>
        <end position="3543"/>
    </location>
</feature>
<feature type="compositionally biased region" description="Polar residues" evidence="5">
    <location>
        <begin position="3080"/>
        <end position="3093"/>
    </location>
</feature>
<dbReference type="PROSITE" id="PS50176">
    <property type="entry name" value="ARM_REPEAT"/>
    <property type="match status" value="1"/>
</dbReference>
<feature type="compositionally biased region" description="Polar residues" evidence="5">
    <location>
        <begin position="3169"/>
        <end position="3180"/>
    </location>
</feature>
<feature type="compositionally biased region" description="Polar residues" evidence="5">
    <location>
        <begin position="2056"/>
        <end position="2069"/>
    </location>
</feature>
<feature type="compositionally biased region" description="Basic and acidic residues" evidence="5">
    <location>
        <begin position="2559"/>
        <end position="2577"/>
    </location>
</feature>
<dbReference type="InterPro" id="IPR011989">
    <property type="entry name" value="ARM-like"/>
</dbReference>
<dbReference type="Pfam" id="PF11414">
    <property type="entry name" value="Suppressor_APC"/>
    <property type="match status" value="1"/>
</dbReference>
<dbReference type="PANTHER" id="PTHR12607:SF12">
    <property type="entry name" value="APC-LIKE, ISOFORM A-RELATED"/>
    <property type="match status" value="1"/>
</dbReference>
<dbReference type="Proteomes" id="UP001208570">
    <property type="component" value="Unassembled WGS sequence"/>
</dbReference>
<feature type="region of interest" description="Disordered" evidence="5">
    <location>
        <begin position="1685"/>
        <end position="1720"/>
    </location>
</feature>
<protein>
    <recommendedName>
        <fullName evidence="6">Adenomatous polyposis coli N-terminal dimerisation domain-containing protein</fullName>
    </recommendedName>
</protein>
<dbReference type="InterPro" id="IPR032038">
    <property type="entry name" value="APC_N"/>
</dbReference>
<dbReference type="Pfam" id="PF18797">
    <property type="entry name" value="APC_rep"/>
    <property type="match status" value="1"/>
</dbReference>
<feature type="compositionally biased region" description="Low complexity" evidence="5">
    <location>
        <begin position="3148"/>
        <end position="3158"/>
    </location>
</feature>
<feature type="compositionally biased region" description="Basic residues" evidence="5">
    <location>
        <begin position="2492"/>
        <end position="2501"/>
    </location>
</feature>
<feature type="region of interest" description="Disordered" evidence="5">
    <location>
        <begin position="2022"/>
        <end position="2074"/>
    </location>
</feature>
<feature type="region of interest" description="Disordered" evidence="5">
    <location>
        <begin position="2736"/>
        <end position="2756"/>
    </location>
</feature>
<dbReference type="FunFam" id="1.25.10.10:FF:000305">
    <property type="entry name" value="Adenomatous polyposis coli"/>
    <property type="match status" value="1"/>
</dbReference>
<dbReference type="Gene3D" id="1.10.287.450">
    <property type="entry name" value="Helix hairpin bin"/>
    <property type="match status" value="1"/>
</dbReference>
<feature type="compositionally biased region" description="Polar residues" evidence="5">
    <location>
        <begin position="1785"/>
        <end position="1802"/>
    </location>
</feature>
<feature type="compositionally biased region" description="Low complexity" evidence="5">
    <location>
        <begin position="1945"/>
        <end position="1954"/>
    </location>
</feature>
<feature type="region of interest" description="Disordered" evidence="5">
    <location>
        <begin position="1934"/>
        <end position="2009"/>
    </location>
</feature>
<comment type="similarity">
    <text evidence="1">Belongs to the adenomatous polyposis coli (APC) family.</text>
</comment>
<dbReference type="Gene3D" id="1.20.5.10">
    <property type="match status" value="1"/>
</dbReference>
<dbReference type="GO" id="GO:0005881">
    <property type="term" value="C:cytoplasmic microtubule"/>
    <property type="evidence" value="ECO:0007669"/>
    <property type="project" value="TreeGrafter"/>
</dbReference>
<feature type="region of interest" description="Disordered" evidence="5">
    <location>
        <begin position="1851"/>
        <end position="1909"/>
    </location>
</feature>
<feature type="compositionally biased region" description="Basic residues" evidence="5">
    <location>
        <begin position="3445"/>
        <end position="3454"/>
    </location>
</feature>
<feature type="compositionally biased region" description="Basic and acidic residues" evidence="5">
    <location>
        <begin position="3512"/>
        <end position="3526"/>
    </location>
</feature>
<comment type="caution">
    <text evidence="7">The sequence shown here is derived from an EMBL/GenBank/DDBJ whole genome shotgun (WGS) entry which is preliminary data.</text>
</comment>
<dbReference type="InterPro" id="IPR036149">
    <property type="entry name" value="APC_N_sf"/>
</dbReference>
<dbReference type="GO" id="GO:0045295">
    <property type="term" value="F:gamma-catenin binding"/>
    <property type="evidence" value="ECO:0007669"/>
    <property type="project" value="TreeGrafter"/>
</dbReference>
<feature type="compositionally biased region" description="Basic and acidic residues" evidence="5">
    <location>
        <begin position="3313"/>
        <end position="3327"/>
    </location>
</feature>
<feature type="compositionally biased region" description="Polar residues" evidence="5">
    <location>
        <begin position="3013"/>
        <end position="3057"/>
    </location>
</feature>
<dbReference type="InterPro" id="IPR016024">
    <property type="entry name" value="ARM-type_fold"/>
</dbReference>
<dbReference type="InterPro" id="IPR000225">
    <property type="entry name" value="Armadillo"/>
</dbReference>
<reference evidence="7" key="1">
    <citation type="journal article" date="2023" name="Mol. Biol. Evol.">
        <title>Third-Generation Sequencing Reveals the Adaptive Role of the Epigenome in Three Deep-Sea Polychaetes.</title>
        <authorList>
            <person name="Perez M."/>
            <person name="Aroh O."/>
            <person name="Sun Y."/>
            <person name="Lan Y."/>
            <person name="Juniper S.K."/>
            <person name="Young C.R."/>
            <person name="Angers B."/>
            <person name="Qian P.Y."/>
        </authorList>
    </citation>
    <scope>NUCLEOTIDE SEQUENCE</scope>
    <source>
        <strain evidence="7">P08H-3</strain>
    </source>
</reference>
<feature type="region of interest" description="Disordered" evidence="5">
    <location>
        <begin position="1487"/>
        <end position="1511"/>
    </location>
</feature>
<feature type="region of interest" description="Disordered" evidence="5">
    <location>
        <begin position="1615"/>
        <end position="1669"/>
    </location>
</feature>
<dbReference type="GO" id="GO:0030877">
    <property type="term" value="C:beta-catenin destruction complex"/>
    <property type="evidence" value="ECO:0007669"/>
    <property type="project" value="TreeGrafter"/>
</dbReference>
<gene>
    <name evidence="7" type="ORF">LSH36_433g01019</name>
</gene>
<feature type="compositionally biased region" description="Polar residues" evidence="5">
    <location>
        <begin position="1266"/>
        <end position="1282"/>
    </location>
</feature>
<dbReference type="GO" id="GO:0007389">
    <property type="term" value="P:pattern specification process"/>
    <property type="evidence" value="ECO:0007669"/>
    <property type="project" value="TreeGrafter"/>
</dbReference>
<dbReference type="GO" id="GO:0016055">
    <property type="term" value="P:Wnt signaling pathway"/>
    <property type="evidence" value="ECO:0007669"/>
    <property type="project" value="UniProtKB-KW"/>
</dbReference>
<dbReference type="GO" id="GO:0008017">
    <property type="term" value="F:microtubule binding"/>
    <property type="evidence" value="ECO:0007669"/>
    <property type="project" value="TreeGrafter"/>
</dbReference>
<feature type="compositionally biased region" description="Basic and acidic residues" evidence="5">
    <location>
        <begin position="1615"/>
        <end position="1629"/>
    </location>
</feature>
<organism evidence="7 8">
    <name type="scientific">Paralvinella palmiformis</name>
    <dbReference type="NCBI Taxonomy" id="53620"/>
    <lineage>
        <taxon>Eukaryota</taxon>
        <taxon>Metazoa</taxon>
        <taxon>Spiralia</taxon>
        <taxon>Lophotrochozoa</taxon>
        <taxon>Annelida</taxon>
        <taxon>Polychaeta</taxon>
        <taxon>Sedentaria</taxon>
        <taxon>Canalipalpata</taxon>
        <taxon>Terebellida</taxon>
        <taxon>Terebelliformia</taxon>
        <taxon>Alvinellidae</taxon>
        <taxon>Paralvinella</taxon>
    </lineage>
</organism>